<evidence type="ECO:0000313" key="1">
    <source>
        <dbReference type="EnsemblMetazoa" id="CLYHEMP024134.1"/>
    </source>
</evidence>
<dbReference type="AlphaFoldDB" id="A0A7M5XJW5"/>
<proteinExistence type="predicted"/>
<sequence length="158" mass="18301">LGIVFDEGMTWEKHANAVRQKAYLGLNKIKRGSSTLNDDERRLLVNALVLPHLNYCMNTWRNTSSYVRKRFESLSRQINLVSQTNKSFEKMTNYSTALLSFKSVNKISPAYLTKRFVLCGNRNEKGELVGVNTRAARENKLCVQKTRNKYDSKHFFVM</sequence>
<evidence type="ECO:0000313" key="2">
    <source>
        <dbReference type="Proteomes" id="UP000594262"/>
    </source>
</evidence>
<keyword evidence="2" id="KW-1185">Reference proteome</keyword>
<dbReference type="EnsemblMetazoa" id="CLYHEMT024134.1">
    <property type="protein sequence ID" value="CLYHEMP024134.1"/>
    <property type="gene ID" value="CLYHEMG024134"/>
</dbReference>
<reference evidence="1" key="1">
    <citation type="submission" date="2021-01" db="UniProtKB">
        <authorList>
            <consortium name="EnsemblMetazoa"/>
        </authorList>
    </citation>
    <scope>IDENTIFICATION</scope>
</reference>
<organism evidence="1 2">
    <name type="scientific">Clytia hemisphaerica</name>
    <dbReference type="NCBI Taxonomy" id="252671"/>
    <lineage>
        <taxon>Eukaryota</taxon>
        <taxon>Metazoa</taxon>
        <taxon>Cnidaria</taxon>
        <taxon>Hydrozoa</taxon>
        <taxon>Hydroidolina</taxon>
        <taxon>Leptothecata</taxon>
        <taxon>Obeliida</taxon>
        <taxon>Clytiidae</taxon>
        <taxon>Clytia</taxon>
    </lineage>
</organism>
<accession>A0A7M5XJW5</accession>
<dbReference type="OrthoDB" id="6148338at2759"/>
<name>A0A7M5XJW5_9CNID</name>
<protein>
    <submittedName>
        <fullName evidence="1">Uncharacterized protein</fullName>
    </submittedName>
</protein>
<dbReference type="Proteomes" id="UP000594262">
    <property type="component" value="Unplaced"/>
</dbReference>